<dbReference type="SMART" id="SM00028">
    <property type="entry name" value="TPR"/>
    <property type="match status" value="3"/>
</dbReference>
<accession>A0A6P1ZDT3</accession>
<keyword evidence="2 3" id="KW-0802">TPR repeat</keyword>
<evidence type="ECO:0000313" key="5">
    <source>
        <dbReference type="Proteomes" id="UP000434052"/>
    </source>
</evidence>
<evidence type="ECO:0000313" key="4">
    <source>
        <dbReference type="EMBL" id="TVM31599.1"/>
    </source>
</evidence>
<dbReference type="OrthoDB" id="5502572at2"/>
<keyword evidence="1" id="KW-0677">Repeat</keyword>
<dbReference type="Proteomes" id="UP000434052">
    <property type="component" value="Unassembled WGS sequence"/>
</dbReference>
<evidence type="ECO:0000256" key="3">
    <source>
        <dbReference type="PROSITE-ProRule" id="PRU00339"/>
    </source>
</evidence>
<sequence>MSTELTQARQKISQVSTYLKQEKYIPAVESLHQAVRIVISQPLMRQEKEEFAELLQKAAYTLDSHKGFRQVIPLKVEYTPGQERELLGVLGACLSELRSSALSEAKDQLAALERRRDDELERGQQLIDAAEYDQARGVFDELLGMIPDDPDLKGDIGDRFLRAGRYEEAFHYLSQALEQSPESIHFYNRIGIALRKLGRYETAERYYLKALEYSKDDPNLYFNVGRLYVDWKKWDDVALMAQKALKHNPDFKEAGKMLAFANKQKAK</sequence>
<organism evidence="4 5">
    <name type="scientific">Oceanidesulfovibrio marinus</name>
    <dbReference type="NCBI Taxonomy" id="370038"/>
    <lineage>
        <taxon>Bacteria</taxon>
        <taxon>Pseudomonadati</taxon>
        <taxon>Thermodesulfobacteriota</taxon>
        <taxon>Desulfovibrionia</taxon>
        <taxon>Desulfovibrionales</taxon>
        <taxon>Desulfovibrionaceae</taxon>
        <taxon>Oceanidesulfovibrio</taxon>
    </lineage>
</organism>
<dbReference type="Gene3D" id="1.25.40.10">
    <property type="entry name" value="Tetratricopeptide repeat domain"/>
    <property type="match status" value="1"/>
</dbReference>
<dbReference type="EMBL" id="QMIF01000015">
    <property type="protein sequence ID" value="TVM31599.1"/>
    <property type="molecule type" value="Genomic_DNA"/>
</dbReference>
<proteinExistence type="predicted"/>
<evidence type="ECO:0000256" key="1">
    <source>
        <dbReference type="ARBA" id="ARBA00022737"/>
    </source>
</evidence>
<feature type="repeat" description="TPR" evidence="3">
    <location>
        <begin position="218"/>
        <end position="251"/>
    </location>
</feature>
<dbReference type="RefSeq" id="WP_144306831.1">
    <property type="nucleotide sequence ID" value="NZ_QMIF01000015.1"/>
</dbReference>
<reference evidence="4 5" key="1">
    <citation type="submission" date="2018-06" db="EMBL/GenBank/DDBJ databases">
        <title>Complete genome of Desulfovibrio marinus P48SEP.</title>
        <authorList>
            <person name="Crispim J.S."/>
            <person name="Vidigal P.M.P."/>
            <person name="Silva L.C.F."/>
            <person name="Araujo L.C."/>
            <person name="Laguardia C.N."/>
            <person name="Dias R.S."/>
            <person name="Sousa M.P."/>
            <person name="Paula S.O."/>
            <person name="Silva C."/>
        </authorList>
    </citation>
    <scope>NUCLEOTIDE SEQUENCE [LARGE SCALE GENOMIC DNA]</scope>
    <source>
        <strain evidence="4 5">P48SEP</strain>
    </source>
</reference>
<dbReference type="InterPro" id="IPR011990">
    <property type="entry name" value="TPR-like_helical_dom_sf"/>
</dbReference>
<dbReference type="InterPro" id="IPR051685">
    <property type="entry name" value="Ycf3/AcsC/BcsC/TPR_MFPF"/>
</dbReference>
<feature type="repeat" description="TPR" evidence="3">
    <location>
        <begin position="184"/>
        <end position="217"/>
    </location>
</feature>
<feature type="repeat" description="TPR" evidence="3">
    <location>
        <begin position="150"/>
        <end position="183"/>
    </location>
</feature>
<dbReference type="PANTHER" id="PTHR44943:SF8">
    <property type="entry name" value="TPR REPEAT-CONTAINING PROTEIN MJ0263"/>
    <property type="match status" value="1"/>
</dbReference>
<comment type="caution">
    <text evidence="4">The sequence shown here is derived from an EMBL/GenBank/DDBJ whole genome shotgun (WGS) entry which is preliminary data.</text>
</comment>
<evidence type="ECO:0000256" key="2">
    <source>
        <dbReference type="ARBA" id="ARBA00022803"/>
    </source>
</evidence>
<dbReference type="Pfam" id="PF14559">
    <property type="entry name" value="TPR_19"/>
    <property type="match status" value="1"/>
</dbReference>
<dbReference type="PANTHER" id="PTHR44943">
    <property type="entry name" value="CELLULOSE SYNTHASE OPERON PROTEIN C"/>
    <property type="match status" value="1"/>
</dbReference>
<dbReference type="SUPFAM" id="SSF48452">
    <property type="entry name" value="TPR-like"/>
    <property type="match status" value="1"/>
</dbReference>
<protein>
    <submittedName>
        <fullName evidence="4">Uncharacterized protein</fullName>
    </submittedName>
</protein>
<dbReference type="PROSITE" id="PS50005">
    <property type="entry name" value="TPR"/>
    <property type="match status" value="3"/>
</dbReference>
<dbReference type="AlphaFoldDB" id="A0A6P1ZDT3"/>
<dbReference type="InterPro" id="IPR019734">
    <property type="entry name" value="TPR_rpt"/>
</dbReference>
<name>A0A6P1ZDT3_9BACT</name>
<gene>
    <name evidence="4" type="ORF">DQK91_18215</name>
</gene>